<dbReference type="AlphaFoldDB" id="E8JZK2"/>
<keyword evidence="3" id="KW-1185">Reference proteome</keyword>
<evidence type="ECO:0000313" key="2">
    <source>
        <dbReference type="EMBL" id="EFX37021.1"/>
    </source>
</evidence>
<reference evidence="2 3" key="1">
    <citation type="submission" date="2010-12" db="EMBL/GenBank/DDBJ databases">
        <authorList>
            <person name="Muzny D."/>
            <person name="Qin X."/>
            <person name="Deng J."/>
            <person name="Jiang H."/>
            <person name="Liu Y."/>
            <person name="Qu J."/>
            <person name="Song X.-Z."/>
            <person name="Zhang L."/>
            <person name="Thornton R."/>
            <person name="Coyle M."/>
            <person name="Francisco L."/>
            <person name="Jackson L."/>
            <person name="Javaid M."/>
            <person name="Korchina V."/>
            <person name="Kovar C."/>
            <person name="Mata R."/>
            <person name="Mathew T."/>
            <person name="Ngo R."/>
            <person name="Nguyen L."/>
            <person name="Nguyen N."/>
            <person name="Okwuonu G."/>
            <person name="Ongeri F."/>
            <person name="Pham C."/>
            <person name="Simmons D."/>
            <person name="Wilczek-Boney K."/>
            <person name="Hale W."/>
            <person name="Jakkamsetti A."/>
            <person name="Pham P."/>
            <person name="Ruth R."/>
            <person name="San Lucas F."/>
            <person name="Warren J."/>
            <person name="Zhang J."/>
            <person name="Zhao Z."/>
            <person name="Zhou C."/>
            <person name="Zhu D."/>
            <person name="Lee S."/>
            <person name="Bess C."/>
            <person name="Blankenburg K."/>
            <person name="Forbes L."/>
            <person name="Fu Q."/>
            <person name="Gubbala S."/>
            <person name="Hirani K."/>
            <person name="Jayaseelan J.C."/>
            <person name="Lara F."/>
            <person name="Munidasa M."/>
            <person name="Palculict T."/>
            <person name="Patil S."/>
            <person name="Pu L.-L."/>
            <person name="Saada N."/>
            <person name="Tang L."/>
            <person name="Weissenberger G."/>
            <person name="Zhu Y."/>
            <person name="Hemphill L."/>
            <person name="Shang Y."/>
            <person name="Youmans B."/>
            <person name="Ayvaz T."/>
            <person name="Ross M."/>
            <person name="Santibanez J."/>
            <person name="Aqrawi P."/>
            <person name="Gross S."/>
            <person name="Joshi V."/>
            <person name="Fowler G."/>
            <person name="Nazareth L."/>
            <person name="Reid J."/>
            <person name="Worley K."/>
            <person name="Petrosino J."/>
            <person name="Highlander S."/>
            <person name="Gibbs R."/>
        </authorList>
    </citation>
    <scope>NUCLEOTIDE SEQUENCE [LARGE SCALE GENOMIC DNA]</scope>
    <source>
        <strain evidence="2 3">ATCC 700779</strain>
    </source>
</reference>
<dbReference type="CDD" id="cd20685">
    <property type="entry name" value="CdiA-CT_Ecl_RNase-like"/>
    <property type="match status" value="1"/>
</dbReference>
<sequence>MNQDPIRLLGGDNLYQFSPNAQEWIDPLGLITSSEENKATKALGYTKTNVISHGRPVFKKTKTAPSGCPIFITTDVDSHNGGVWNGADSAKALNSKQIRSGTYDAALKRIGD</sequence>
<dbReference type="HOGENOM" id="CLU_2144443_0_0_9"/>
<dbReference type="EMBL" id="AEVD01000005">
    <property type="protein sequence ID" value="EFX37021.1"/>
    <property type="molecule type" value="Genomic_DNA"/>
</dbReference>
<gene>
    <name evidence="2" type="ORF">HMPREF9423_0665</name>
</gene>
<comment type="caution">
    <text evidence="2">The sequence shown here is derived from an EMBL/GenBank/DDBJ whole genome shotgun (WGS) entry which is preliminary data.</text>
</comment>
<dbReference type="GeneID" id="29747713"/>
<evidence type="ECO:0000313" key="3">
    <source>
        <dbReference type="Proteomes" id="UP000002815"/>
    </source>
</evidence>
<proteinExistence type="predicted"/>
<accession>E8JZK2</accession>
<dbReference type="Proteomes" id="UP000002815">
    <property type="component" value="Unassembled WGS sequence"/>
</dbReference>
<name>E8JZK2_9STRE</name>
<dbReference type="Pfam" id="PF15526">
    <property type="entry name" value="Ntox21"/>
    <property type="match status" value="1"/>
</dbReference>
<dbReference type="Gene3D" id="3.10.380.20">
    <property type="entry name" value="Novel toxin 21 (CdiA), C-terminal domain"/>
    <property type="match status" value="1"/>
</dbReference>
<dbReference type="RefSeq" id="WP_006148352.1">
    <property type="nucleotide sequence ID" value="NZ_AJTA01000038.1"/>
</dbReference>
<dbReference type="InterPro" id="IPR028190">
    <property type="entry name" value="Ntox21"/>
</dbReference>
<organism evidence="2 3">
    <name type="scientific">Streptococcus infantis ATCC 700779</name>
    <dbReference type="NCBI Taxonomy" id="889204"/>
    <lineage>
        <taxon>Bacteria</taxon>
        <taxon>Bacillati</taxon>
        <taxon>Bacillota</taxon>
        <taxon>Bacilli</taxon>
        <taxon>Lactobacillales</taxon>
        <taxon>Streptococcaceae</taxon>
        <taxon>Streptococcus</taxon>
    </lineage>
</organism>
<dbReference type="InterPro" id="IPR038181">
    <property type="entry name" value="Ntox21_sf"/>
</dbReference>
<feature type="domain" description="Novel toxin 21" evidence="1">
    <location>
        <begin position="39"/>
        <end position="112"/>
    </location>
</feature>
<evidence type="ECO:0000259" key="1">
    <source>
        <dbReference type="Pfam" id="PF15526"/>
    </source>
</evidence>
<dbReference type="eggNOG" id="ENOG5032VJ7">
    <property type="taxonomic scope" value="Bacteria"/>
</dbReference>
<protein>
    <recommendedName>
        <fullName evidence="1">Novel toxin 21 domain-containing protein</fullName>
    </recommendedName>
</protein>